<keyword evidence="1" id="KW-0732">Signal</keyword>
<comment type="caution">
    <text evidence="2">The sequence shown here is derived from an EMBL/GenBank/DDBJ whole genome shotgun (WGS) entry which is preliminary data.</text>
</comment>
<dbReference type="InParanoid" id="A0A024FV73"/>
<protein>
    <recommendedName>
        <fullName evidence="4">SMP-LTD domain-containing protein</fullName>
    </recommendedName>
</protein>
<evidence type="ECO:0000256" key="1">
    <source>
        <dbReference type="SAM" id="SignalP"/>
    </source>
</evidence>
<organism evidence="2 3">
    <name type="scientific">Albugo candida</name>
    <dbReference type="NCBI Taxonomy" id="65357"/>
    <lineage>
        <taxon>Eukaryota</taxon>
        <taxon>Sar</taxon>
        <taxon>Stramenopiles</taxon>
        <taxon>Oomycota</taxon>
        <taxon>Peronosporomycetes</taxon>
        <taxon>Albuginales</taxon>
        <taxon>Albuginaceae</taxon>
        <taxon>Albugo</taxon>
    </lineage>
</organism>
<dbReference type="EMBL" id="CAIX01000422">
    <property type="protein sequence ID" value="CCI10832.1"/>
    <property type="molecule type" value="Genomic_DNA"/>
</dbReference>
<gene>
    <name evidence="2" type="ORF">BN9_118150</name>
</gene>
<keyword evidence="3" id="KW-1185">Reference proteome</keyword>
<dbReference type="Proteomes" id="UP000053237">
    <property type="component" value="Unassembled WGS sequence"/>
</dbReference>
<sequence>MRPFRARFNFGLLCVSIVVKNVRCGCPYTNGVEINSRNDKYTYLQDNKKIARTWPNIFKVIDKRQFELDECKALCIVSNGLKKIKLREKVTESCELTLKDALTSQGTQDTLTDQDLLISESSNMVDLGQTLISEIDEKAFVELDAWLYYGDEKESSEVPLRIEVYFNFSMDHIEVPLKVFEGFKESKKKHLTLGFSFDPNIKIKVKQTKVEMSETDNYVFGKAVLKHVRYMVELEMEQEGIMQTMSIGPIATPKVRPTYSRMQSFFFHNKVT</sequence>
<dbReference type="AlphaFoldDB" id="A0A024FV73"/>
<evidence type="ECO:0008006" key="4">
    <source>
        <dbReference type="Google" id="ProtNLM"/>
    </source>
</evidence>
<feature type="chain" id="PRO_5001529145" description="SMP-LTD domain-containing protein" evidence="1">
    <location>
        <begin position="25"/>
        <end position="272"/>
    </location>
</feature>
<reference evidence="2 3" key="1">
    <citation type="submission" date="2012-05" db="EMBL/GenBank/DDBJ databases">
        <title>Recombination and specialization in a pathogen metapopulation.</title>
        <authorList>
            <person name="Gardiner A."/>
            <person name="Kemen E."/>
            <person name="Schultz-Larsen T."/>
            <person name="MacLean D."/>
            <person name="Van Oosterhout C."/>
            <person name="Jones J.D.G."/>
        </authorList>
    </citation>
    <scope>NUCLEOTIDE SEQUENCE [LARGE SCALE GENOMIC DNA]</scope>
    <source>
        <strain evidence="2 3">Ac Nc2</strain>
    </source>
</reference>
<proteinExistence type="predicted"/>
<accession>A0A024FV73</accession>
<feature type="signal peptide" evidence="1">
    <location>
        <begin position="1"/>
        <end position="24"/>
    </location>
</feature>
<name>A0A024FV73_9STRA</name>
<evidence type="ECO:0000313" key="3">
    <source>
        <dbReference type="Proteomes" id="UP000053237"/>
    </source>
</evidence>
<evidence type="ECO:0000313" key="2">
    <source>
        <dbReference type="EMBL" id="CCI10832.1"/>
    </source>
</evidence>